<sequence length="139" mass="15685">MSNCPIVHCPMDRVKKGCWKDQKVDIKLRNLDLFLEDFGTLTELGRSLGSSWFTLTKMLDNDKKKETPTFRPDKRPPPGPPRKKIGRINPGGQNTGMGMIDGVFSIFIDEKYISDKNNLAVLDCFQIGGNLPVSFTTYM</sequence>
<keyword evidence="3" id="KW-1185">Reference proteome</keyword>
<dbReference type="Proteomes" id="UP000009022">
    <property type="component" value="Unassembled WGS sequence"/>
</dbReference>
<protein>
    <submittedName>
        <fullName evidence="2">Uncharacterized protein</fullName>
    </submittedName>
</protein>
<evidence type="ECO:0000256" key="1">
    <source>
        <dbReference type="SAM" id="MobiDB-lite"/>
    </source>
</evidence>
<accession>B3S080</accession>
<organism evidence="2 3">
    <name type="scientific">Trichoplax adhaerens</name>
    <name type="common">Trichoplax reptans</name>
    <dbReference type="NCBI Taxonomy" id="10228"/>
    <lineage>
        <taxon>Eukaryota</taxon>
        <taxon>Metazoa</taxon>
        <taxon>Placozoa</taxon>
        <taxon>Uniplacotomia</taxon>
        <taxon>Trichoplacea</taxon>
        <taxon>Trichoplacidae</taxon>
        <taxon>Trichoplax</taxon>
    </lineage>
</organism>
<feature type="compositionally biased region" description="Basic and acidic residues" evidence="1">
    <location>
        <begin position="63"/>
        <end position="76"/>
    </location>
</feature>
<dbReference type="InParanoid" id="B3S080"/>
<gene>
    <name evidence="2" type="ORF">TRIADDRAFT_64041</name>
</gene>
<proteinExistence type="predicted"/>
<feature type="region of interest" description="Disordered" evidence="1">
    <location>
        <begin position="63"/>
        <end position="96"/>
    </location>
</feature>
<dbReference type="AlphaFoldDB" id="B3S080"/>
<dbReference type="GeneID" id="6755080"/>
<name>B3S080_TRIAD</name>
<dbReference type="RefSeq" id="XP_002113868.1">
    <property type="nucleotide sequence ID" value="XM_002113832.1"/>
</dbReference>
<evidence type="ECO:0000313" key="2">
    <source>
        <dbReference type="EMBL" id="EDV24342.1"/>
    </source>
</evidence>
<dbReference type="HOGENOM" id="CLU_1847664_0_0_1"/>
<evidence type="ECO:0000313" key="3">
    <source>
        <dbReference type="Proteomes" id="UP000009022"/>
    </source>
</evidence>
<dbReference type="CTD" id="6755080"/>
<dbReference type="EMBL" id="DS985246">
    <property type="protein sequence ID" value="EDV24342.1"/>
    <property type="molecule type" value="Genomic_DNA"/>
</dbReference>
<dbReference type="KEGG" id="tad:TRIADDRAFT_64041"/>
<reference evidence="2 3" key="1">
    <citation type="journal article" date="2008" name="Nature">
        <title>The Trichoplax genome and the nature of placozoans.</title>
        <authorList>
            <person name="Srivastava M."/>
            <person name="Begovic E."/>
            <person name="Chapman J."/>
            <person name="Putnam N.H."/>
            <person name="Hellsten U."/>
            <person name="Kawashima T."/>
            <person name="Kuo A."/>
            <person name="Mitros T."/>
            <person name="Salamov A."/>
            <person name="Carpenter M.L."/>
            <person name="Signorovitch A.Y."/>
            <person name="Moreno M.A."/>
            <person name="Kamm K."/>
            <person name="Grimwood J."/>
            <person name="Schmutz J."/>
            <person name="Shapiro H."/>
            <person name="Grigoriev I.V."/>
            <person name="Buss L.W."/>
            <person name="Schierwater B."/>
            <person name="Dellaporta S.L."/>
            <person name="Rokhsar D.S."/>
        </authorList>
    </citation>
    <scope>NUCLEOTIDE SEQUENCE [LARGE SCALE GENOMIC DNA]</scope>
    <source>
        <strain evidence="2 3">Grell-BS-1999</strain>
    </source>
</reference>